<gene>
    <name evidence="1" type="ORF">S01H1_05130</name>
</gene>
<dbReference type="AlphaFoldDB" id="X0RQD9"/>
<reference evidence="1" key="1">
    <citation type="journal article" date="2014" name="Front. Microbiol.">
        <title>High frequency of phylogenetically diverse reductive dehalogenase-homologous genes in deep subseafloor sedimentary metagenomes.</title>
        <authorList>
            <person name="Kawai M."/>
            <person name="Futagami T."/>
            <person name="Toyoda A."/>
            <person name="Takaki Y."/>
            <person name="Nishi S."/>
            <person name="Hori S."/>
            <person name="Arai W."/>
            <person name="Tsubouchi T."/>
            <person name="Morono Y."/>
            <person name="Uchiyama I."/>
            <person name="Ito T."/>
            <person name="Fujiyama A."/>
            <person name="Inagaki F."/>
            <person name="Takami H."/>
        </authorList>
    </citation>
    <scope>NUCLEOTIDE SEQUENCE</scope>
    <source>
        <strain evidence="1">Expedition CK06-06</strain>
    </source>
</reference>
<feature type="non-terminal residue" evidence="1">
    <location>
        <position position="1"/>
    </location>
</feature>
<accession>X0RQD9</accession>
<protein>
    <submittedName>
        <fullName evidence="1">Uncharacterized protein</fullName>
    </submittedName>
</protein>
<name>X0RQD9_9ZZZZ</name>
<dbReference type="EMBL" id="BARS01002672">
    <property type="protein sequence ID" value="GAF71069.1"/>
    <property type="molecule type" value="Genomic_DNA"/>
</dbReference>
<sequence length="184" mass="21022">TIIDWAIKILKCLRSKKLDKDIRGKIKWIKKYEKLIKEFALINEAICEIEKIVKSNGLSKKTIMKCNKILKKLSKGKCKIIGKKIKEYCNELKLLLPEEEIILCTSDILESSFGKYKNYISNNSMAGITNLALCMAAFTSSLSESDVKHALESTRVNDVKDWTEKDIGKTLLQKRRNFFAKAVA</sequence>
<organism evidence="1">
    <name type="scientific">marine sediment metagenome</name>
    <dbReference type="NCBI Taxonomy" id="412755"/>
    <lineage>
        <taxon>unclassified sequences</taxon>
        <taxon>metagenomes</taxon>
        <taxon>ecological metagenomes</taxon>
    </lineage>
</organism>
<evidence type="ECO:0000313" key="1">
    <source>
        <dbReference type="EMBL" id="GAF71069.1"/>
    </source>
</evidence>
<comment type="caution">
    <text evidence="1">The sequence shown here is derived from an EMBL/GenBank/DDBJ whole genome shotgun (WGS) entry which is preliminary data.</text>
</comment>
<proteinExistence type="predicted"/>